<evidence type="ECO:0000256" key="1">
    <source>
        <dbReference type="ARBA" id="ARBA00004651"/>
    </source>
</evidence>
<dbReference type="GO" id="GO:0005886">
    <property type="term" value="C:plasma membrane"/>
    <property type="evidence" value="ECO:0007669"/>
    <property type="project" value="UniProtKB-SubCell"/>
</dbReference>
<keyword evidence="5 10" id="KW-1133">Transmembrane helix</keyword>
<evidence type="ECO:0000256" key="7">
    <source>
        <dbReference type="ARBA" id="ARBA00023136"/>
    </source>
</evidence>
<protein>
    <recommendedName>
        <fullName evidence="8">Cd(2+)-exporting ATPase</fullName>
        <ecNumber evidence="8">7.2.2.21</ecNumber>
    </recommendedName>
</protein>
<dbReference type="InterPro" id="IPR023299">
    <property type="entry name" value="ATPase_P-typ_cyto_dom_N"/>
</dbReference>
<keyword evidence="13" id="KW-1185">Reference proteome</keyword>
<dbReference type="PRINTS" id="PR00119">
    <property type="entry name" value="CATATPASE"/>
</dbReference>
<dbReference type="FunFam" id="2.70.150.10:FF:000002">
    <property type="entry name" value="Copper-transporting ATPase 1, putative"/>
    <property type="match status" value="1"/>
</dbReference>
<dbReference type="EC" id="7.2.2.21" evidence="8"/>
<evidence type="ECO:0000313" key="13">
    <source>
        <dbReference type="Proteomes" id="UP000061546"/>
    </source>
</evidence>
<dbReference type="SUPFAM" id="SSF81665">
    <property type="entry name" value="Calcium ATPase, transmembrane domain M"/>
    <property type="match status" value="1"/>
</dbReference>
<dbReference type="InterPro" id="IPR001757">
    <property type="entry name" value="P_typ_ATPase"/>
</dbReference>
<feature type="transmembrane region" description="Helical" evidence="10">
    <location>
        <begin position="55"/>
        <end position="74"/>
    </location>
</feature>
<dbReference type="EMBL" id="CP012559">
    <property type="protein sequence ID" value="ALB29536.1"/>
    <property type="molecule type" value="Genomic_DNA"/>
</dbReference>
<feature type="domain" description="P-type ATPase A" evidence="11">
    <location>
        <begin position="137"/>
        <end position="236"/>
    </location>
</feature>
<keyword evidence="3" id="KW-0104">Cadmium</keyword>
<evidence type="ECO:0000256" key="8">
    <source>
        <dbReference type="ARBA" id="ARBA00039103"/>
    </source>
</evidence>
<dbReference type="OrthoDB" id="9813266at2"/>
<keyword evidence="4 10" id="KW-0812">Transmembrane</keyword>
<dbReference type="KEGG" id="lhi:JP39_09335"/>
<comment type="similarity">
    <text evidence="2 10">Belongs to the cation transport ATPase (P-type) (TC 3.A.3) family. Type IB subfamily.</text>
</comment>
<dbReference type="InterPro" id="IPR059000">
    <property type="entry name" value="ATPase_P-type_domA"/>
</dbReference>
<dbReference type="InterPro" id="IPR051014">
    <property type="entry name" value="Cation_Transport_ATPase_IB"/>
</dbReference>
<dbReference type="Pfam" id="PF00702">
    <property type="entry name" value="Hydrolase"/>
    <property type="match status" value="1"/>
</dbReference>
<feature type="transmembrane region" description="Helical" evidence="10">
    <location>
        <begin position="255"/>
        <end position="275"/>
    </location>
</feature>
<comment type="subcellular location">
    <subcellularLocation>
        <location evidence="1">Cell membrane</location>
        <topology evidence="1">Multi-pass membrane protein</topology>
    </subcellularLocation>
</comment>
<evidence type="ECO:0000256" key="2">
    <source>
        <dbReference type="ARBA" id="ARBA00006024"/>
    </source>
</evidence>
<dbReference type="NCBIfam" id="TIGR01525">
    <property type="entry name" value="ATPase-IB_hvy"/>
    <property type="match status" value="1"/>
</dbReference>
<dbReference type="PANTHER" id="PTHR48085">
    <property type="entry name" value="CADMIUM/ZINC-TRANSPORTING ATPASE HMA2-RELATED"/>
    <property type="match status" value="1"/>
</dbReference>
<accession>A0A0K2LE10</accession>
<dbReference type="InterPro" id="IPR008250">
    <property type="entry name" value="ATPase_P-typ_transduc_dom_A_sf"/>
</dbReference>
<dbReference type="NCBIfam" id="TIGR01494">
    <property type="entry name" value="ATPase_P-type"/>
    <property type="match status" value="1"/>
</dbReference>
<evidence type="ECO:0000256" key="3">
    <source>
        <dbReference type="ARBA" id="ARBA00022539"/>
    </source>
</evidence>
<evidence type="ECO:0000313" key="12">
    <source>
        <dbReference type="EMBL" id="ALB29536.1"/>
    </source>
</evidence>
<dbReference type="GO" id="GO:0005524">
    <property type="term" value="F:ATP binding"/>
    <property type="evidence" value="ECO:0007669"/>
    <property type="project" value="UniProtKB-UniRule"/>
</dbReference>
<dbReference type="Gene3D" id="3.40.1110.10">
    <property type="entry name" value="Calcium-transporting ATPase, cytoplasmic domain N"/>
    <property type="match status" value="1"/>
</dbReference>
<dbReference type="Gene3D" id="2.70.150.10">
    <property type="entry name" value="Calcium-transporting ATPase, cytoplasmic transduction domain A"/>
    <property type="match status" value="1"/>
</dbReference>
<dbReference type="InterPro" id="IPR018303">
    <property type="entry name" value="ATPase_P-typ_P_site"/>
</dbReference>
<dbReference type="InterPro" id="IPR023298">
    <property type="entry name" value="ATPase_P-typ_TM_dom_sf"/>
</dbReference>
<dbReference type="RefSeq" id="WP_041501480.1">
    <property type="nucleotide sequence ID" value="NZ_BJDV01000010.1"/>
</dbReference>
<proteinExistence type="inferred from homology"/>
<dbReference type="SUPFAM" id="SSF81653">
    <property type="entry name" value="Calcium ATPase, transduction domain A"/>
    <property type="match status" value="1"/>
</dbReference>
<gene>
    <name evidence="12" type="ORF">JP39_09335</name>
</gene>
<dbReference type="PROSITE" id="PS00154">
    <property type="entry name" value="ATPASE_E1_E2"/>
    <property type="match status" value="1"/>
</dbReference>
<evidence type="ECO:0000256" key="6">
    <source>
        <dbReference type="ARBA" id="ARBA00023065"/>
    </source>
</evidence>
<dbReference type="GO" id="GO:0016887">
    <property type="term" value="F:ATP hydrolysis activity"/>
    <property type="evidence" value="ECO:0007669"/>
    <property type="project" value="InterPro"/>
</dbReference>
<dbReference type="GO" id="GO:0046872">
    <property type="term" value="F:metal ion binding"/>
    <property type="evidence" value="ECO:0007669"/>
    <property type="project" value="UniProtKB-KW"/>
</dbReference>
<evidence type="ECO:0000256" key="4">
    <source>
        <dbReference type="ARBA" id="ARBA00022692"/>
    </source>
</evidence>
<keyword evidence="7 10" id="KW-0472">Membrane</keyword>
<feature type="transmembrane region" description="Helical" evidence="10">
    <location>
        <begin position="287"/>
        <end position="313"/>
    </location>
</feature>
<dbReference type="InterPro" id="IPR036412">
    <property type="entry name" value="HAD-like_sf"/>
</dbReference>
<comment type="catalytic activity">
    <reaction evidence="9">
        <text>Cd(2+)(in) + ATP + H2O = Cd(2+)(out) + ADP + phosphate + H(+)</text>
        <dbReference type="Rhea" id="RHEA:12132"/>
        <dbReference type="ChEBI" id="CHEBI:15377"/>
        <dbReference type="ChEBI" id="CHEBI:15378"/>
        <dbReference type="ChEBI" id="CHEBI:30616"/>
        <dbReference type="ChEBI" id="CHEBI:43474"/>
        <dbReference type="ChEBI" id="CHEBI:48775"/>
        <dbReference type="ChEBI" id="CHEBI:456216"/>
        <dbReference type="EC" id="7.2.2.21"/>
    </reaction>
</comment>
<feature type="transmembrane region" description="Helical" evidence="10">
    <location>
        <begin position="585"/>
        <end position="605"/>
    </location>
</feature>
<dbReference type="STRING" id="1074467.JP39_09335"/>
<dbReference type="Proteomes" id="UP000061546">
    <property type="component" value="Chromosome"/>
</dbReference>
<evidence type="ECO:0000256" key="10">
    <source>
        <dbReference type="RuleBase" id="RU362081"/>
    </source>
</evidence>
<dbReference type="NCBIfam" id="TIGR01512">
    <property type="entry name" value="ATPase-IB2_Cd"/>
    <property type="match status" value="1"/>
</dbReference>
<keyword evidence="6" id="KW-0406">Ion transport</keyword>
<dbReference type="SUPFAM" id="SSF56784">
    <property type="entry name" value="HAD-like"/>
    <property type="match status" value="1"/>
</dbReference>
<dbReference type="AlphaFoldDB" id="A0A0K2LE10"/>
<dbReference type="Gene3D" id="3.40.50.1000">
    <property type="entry name" value="HAD superfamily/HAD-like"/>
    <property type="match status" value="1"/>
</dbReference>
<evidence type="ECO:0000256" key="9">
    <source>
        <dbReference type="ARBA" id="ARBA00049338"/>
    </source>
</evidence>
<dbReference type="PANTHER" id="PTHR48085:SF5">
    <property type="entry name" value="CADMIUM_ZINC-TRANSPORTING ATPASE HMA4-RELATED"/>
    <property type="match status" value="1"/>
</dbReference>
<keyword evidence="10" id="KW-0547">Nucleotide-binding</keyword>
<evidence type="ECO:0000256" key="5">
    <source>
        <dbReference type="ARBA" id="ARBA00022989"/>
    </source>
</evidence>
<keyword evidence="10" id="KW-0479">Metal-binding</keyword>
<dbReference type="InterPro" id="IPR027256">
    <property type="entry name" value="P-typ_ATPase_IB"/>
</dbReference>
<evidence type="ECO:0000259" key="11">
    <source>
        <dbReference type="Pfam" id="PF00122"/>
    </source>
</evidence>
<keyword evidence="6" id="KW-0813">Transport</keyword>
<sequence>MKLYDVQTDYKVKKIRKRIKNELSKETKLTIIRLLISFILLLVGSSRLLPAPINAGFFILAYLVIGARIVYTAVKNIFHGEIFDENFLMSIATIGAIILGEYPEAIAVMLFYELGNVFEDVAVNRSKKSISALLEVKPAFATLKLDDKTRVVNPSEVQIGQIILVKPGEKIPLDGTVVLGQSSVDTSALTGESMPQNIKVGDQALSGSINQNGTLQIKVSKVYSDSTVAKILDLVQNASSKKTDTEKFITKFAKIYTPIVVGLAAALAILPPLVMHGAWDVWVYRSLIFLVISCPCALVISVPLSFFGGIGAASKQGILVKGSNYLEALNNVDTVAFDKTGTLTKGKFSVIQVTPTADVTKDELLQMAASVEKNSTHPIAASILNAYTGKILPIDSSEEQAGHGLSAEVAGQTVVVGNAKAMRANGVEFIEAQSVGTIVYVAVAGKFWGDIVIADEPKKDAAEAIRLLNNRGIKKTVMLTGDNEKVGTTIADKLKMSAVYTNLLPENKVEIVNNLLKTSHKNNKSVAFVGDGINDTPVLATADVGFAMGGLGSDAAVEAADIVIMGDEPSKVARAMKIAKRTRQIVTQNISFALTIKILFLLLGALGMVNMWQAVFADVGVTIIAVLNAIRLQFINFED</sequence>
<organism evidence="12 13">
    <name type="scientific">Companilactobacillus heilongjiangensis</name>
    <dbReference type="NCBI Taxonomy" id="1074467"/>
    <lineage>
        <taxon>Bacteria</taxon>
        <taxon>Bacillati</taxon>
        <taxon>Bacillota</taxon>
        <taxon>Bacilli</taxon>
        <taxon>Lactobacillales</taxon>
        <taxon>Lactobacillaceae</taxon>
        <taxon>Companilactobacillus</taxon>
    </lineage>
</organism>
<name>A0A0K2LE10_9LACO</name>
<dbReference type="InterPro" id="IPR023214">
    <property type="entry name" value="HAD_sf"/>
</dbReference>
<feature type="transmembrane region" description="Helical" evidence="10">
    <location>
        <begin position="611"/>
        <end position="630"/>
    </location>
</feature>
<dbReference type="Pfam" id="PF00122">
    <property type="entry name" value="E1-E2_ATPase"/>
    <property type="match status" value="1"/>
</dbReference>
<keyword evidence="10" id="KW-1003">Cell membrane</keyword>
<keyword evidence="10" id="KW-0067">ATP-binding</keyword>
<feature type="transmembrane region" description="Helical" evidence="10">
    <location>
        <begin position="30"/>
        <end position="49"/>
    </location>
</feature>
<dbReference type="GO" id="GO:0008551">
    <property type="term" value="F:P-type cadmium transporter activity"/>
    <property type="evidence" value="ECO:0007669"/>
    <property type="project" value="UniProtKB-EC"/>
</dbReference>
<reference evidence="12 13" key="1">
    <citation type="submission" date="2015-08" db="EMBL/GenBank/DDBJ databases">
        <title>Genomic sequence of Lactobacillus heilongjiangensis DSM 28069, isolated from Chinese traditional pickle.</title>
        <authorList>
            <person name="Jiang X."/>
            <person name="Zheng B."/>
            <person name="Cheng H."/>
        </authorList>
    </citation>
    <scope>NUCLEOTIDE SEQUENCE [LARGE SCALE GENOMIC DNA]</scope>
    <source>
        <strain evidence="12 13">DSM 28069</strain>
    </source>
</reference>